<comment type="caution">
    <text evidence="1">The sequence shown here is derived from an EMBL/GenBank/DDBJ whole genome shotgun (WGS) entry which is preliminary data.</text>
</comment>
<accession>A0ACC1IQT2</accession>
<name>A0ACC1IQT2_9FUNG</name>
<proteinExistence type="predicted"/>
<dbReference type="Proteomes" id="UP001150581">
    <property type="component" value="Unassembled WGS sequence"/>
</dbReference>
<keyword evidence="2" id="KW-1185">Reference proteome</keyword>
<gene>
    <name evidence="1" type="ORF">LPJ66_002354</name>
</gene>
<evidence type="ECO:0000313" key="1">
    <source>
        <dbReference type="EMBL" id="KAJ1899062.1"/>
    </source>
</evidence>
<reference evidence="1" key="1">
    <citation type="submission" date="2022-07" db="EMBL/GenBank/DDBJ databases">
        <title>Phylogenomic reconstructions and comparative analyses of Kickxellomycotina fungi.</title>
        <authorList>
            <person name="Reynolds N.K."/>
            <person name="Stajich J.E."/>
            <person name="Barry K."/>
            <person name="Grigoriev I.V."/>
            <person name="Crous P."/>
            <person name="Smith M.E."/>
        </authorList>
    </citation>
    <scope>NUCLEOTIDE SEQUENCE</scope>
    <source>
        <strain evidence="1">Benny 63K</strain>
    </source>
</reference>
<organism evidence="1 2">
    <name type="scientific">Kickxella alabastrina</name>
    <dbReference type="NCBI Taxonomy" id="61397"/>
    <lineage>
        <taxon>Eukaryota</taxon>
        <taxon>Fungi</taxon>
        <taxon>Fungi incertae sedis</taxon>
        <taxon>Zoopagomycota</taxon>
        <taxon>Kickxellomycotina</taxon>
        <taxon>Kickxellomycetes</taxon>
        <taxon>Kickxellales</taxon>
        <taxon>Kickxellaceae</taxon>
        <taxon>Kickxella</taxon>
    </lineage>
</organism>
<evidence type="ECO:0000313" key="2">
    <source>
        <dbReference type="Proteomes" id="UP001150581"/>
    </source>
</evidence>
<dbReference type="EMBL" id="JANBPG010000185">
    <property type="protein sequence ID" value="KAJ1899062.1"/>
    <property type="molecule type" value="Genomic_DNA"/>
</dbReference>
<protein>
    <submittedName>
        <fullName evidence="1">Uncharacterized protein</fullName>
    </submittedName>
</protein>
<sequence>MSGTNTTGGRSKAETAELIALWATHELGFRKASTLVTAKGDEKLAPSDIEPLQQGELANFLELSATHLVSSQRANQVRRMLAAYCSAQPAPSTSTRDQPKAFIALYNDLKSASAKEQKVVSEIQDMELENLDCIQAIDELEAKRSAAESRIRELRLQILVKQEMAEKVRRLSKRMRILIREMTVASGGSSETSADHLYELIRKAQYSLANEAAGSSS</sequence>